<reference evidence="3" key="2">
    <citation type="submission" date="2020-09" db="EMBL/GenBank/DDBJ databases">
        <authorList>
            <person name="Sun Q."/>
            <person name="Kim S."/>
        </authorList>
    </citation>
    <scope>NUCLEOTIDE SEQUENCE</scope>
    <source>
        <strain evidence="3">KCTC 32296</strain>
    </source>
</reference>
<dbReference type="InterPro" id="IPR000639">
    <property type="entry name" value="Epox_hydrolase-like"/>
</dbReference>
<dbReference type="Proteomes" id="UP000662572">
    <property type="component" value="Unassembled WGS sequence"/>
</dbReference>
<sequence>MAALVDSGALRWTDTARTFIPELSDVKGEASLAQLLSHTAGYPDYQPPDARRDDYQTLEEAVRQMASLPSVARPGARFQYGGLAMQVAGRMAELATGKTFNELFLEHIAAPLEMSRSGFSPVSVEPGFNPMLGGGFFTSTPDYGRFLAMLSQRGRYKGRQVLNAAAINVMQADHVKQARIVKDDFVAPARSVPRQDIYGLGQWREEVTPNGEPRLLSSPGWAGAYGWIDRQEGVWGAVIAKANVDVATADGYSTFLGATLYAPMVRDALRDAVDTATKRGVVNVPGAHLYYEERGRGAPVILIHGHSLDRRMWDDQFKVLARRYRVIRYDLRGYGRSSLPDEGVQFLHADDLRALMDHLGIARTRLIGLSLGGFIATDFLALNPERVVKAVMAGGDLFDVPGPDEPWTSEGIARRRSEIAQLRRDGQWAFKRRWYDGLVENAGAGRDLIRRPLWTMIDEWQMWQPLHVEPRLVLGRSVRQRLRDIKPQAPVLIVRGDRETAGFAITDLLIDCQIKIIENCGHLSNMDQPERFNAAVLSFLE</sequence>
<evidence type="ECO:0000313" key="4">
    <source>
        <dbReference type="Proteomes" id="UP000662572"/>
    </source>
</evidence>
<dbReference type="InterPro" id="IPR012338">
    <property type="entry name" value="Beta-lactam/transpept-like"/>
</dbReference>
<dbReference type="InterPro" id="IPR029058">
    <property type="entry name" value="AB_hydrolase_fold"/>
</dbReference>
<dbReference type="InterPro" id="IPR000073">
    <property type="entry name" value="AB_hydrolase_1"/>
</dbReference>
<dbReference type="InterPro" id="IPR001466">
    <property type="entry name" value="Beta-lactam-related"/>
</dbReference>
<evidence type="ECO:0000313" key="3">
    <source>
        <dbReference type="EMBL" id="GGZ44881.1"/>
    </source>
</evidence>
<dbReference type="Gene3D" id="3.40.710.10">
    <property type="entry name" value="DD-peptidase/beta-lactamase superfamily"/>
    <property type="match status" value="1"/>
</dbReference>
<feature type="domain" description="AB hydrolase-1" evidence="2">
    <location>
        <begin position="300"/>
        <end position="535"/>
    </location>
</feature>
<name>A0A918UY86_9CAUL</name>
<dbReference type="Gene3D" id="3.40.50.1820">
    <property type="entry name" value="alpha/beta hydrolase"/>
    <property type="match status" value="1"/>
</dbReference>
<dbReference type="PANTHER" id="PTHR43283:SF3">
    <property type="entry name" value="BETA-LACTAMASE FAMILY PROTEIN (AFU_ORTHOLOGUE AFUA_5G07500)"/>
    <property type="match status" value="1"/>
</dbReference>
<dbReference type="Pfam" id="PF00144">
    <property type="entry name" value="Beta-lactamase"/>
    <property type="match status" value="1"/>
</dbReference>
<proteinExistence type="predicted"/>
<dbReference type="AlphaFoldDB" id="A0A918UY86"/>
<evidence type="ECO:0000259" key="2">
    <source>
        <dbReference type="Pfam" id="PF12697"/>
    </source>
</evidence>
<evidence type="ECO:0000259" key="1">
    <source>
        <dbReference type="Pfam" id="PF00144"/>
    </source>
</evidence>
<feature type="domain" description="Beta-lactamase-related" evidence="1">
    <location>
        <begin position="2"/>
        <end position="244"/>
    </location>
</feature>
<gene>
    <name evidence="3" type="ORF">GCM10011273_34490</name>
</gene>
<dbReference type="EMBL" id="BMZB01000008">
    <property type="protein sequence ID" value="GGZ44881.1"/>
    <property type="molecule type" value="Genomic_DNA"/>
</dbReference>
<dbReference type="GO" id="GO:0003824">
    <property type="term" value="F:catalytic activity"/>
    <property type="evidence" value="ECO:0007669"/>
    <property type="project" value="InterPro"/>
</dbReference>
<accession>A0A918UY86</accession>
<comment type="caution">
    <text evidence="3">The sequence shown here is derived from an EMBL/GenBank/DDBJ whole genome shotgun (WGS) entry which is preliminary data.</text>
</comment>
<organism evidence="3 4">
    <name type="scientific">Asticcacaulis endophyticus</name>
    <dbReference type="NCBI Taxonomy" id="1395890"/>
    <lineage>
        <taxon>Bacteria</taxon>
        <taxon>Pseudomonadati</taxon>
        <taxon>Pseudomonadota</taxon>
        <taxon>Alphaproteobacteria</taxon>
        <taxon>Caulobacterales</taxon>
        <taxon>Caulobacteraceae</taxon>
        <taxon>Asticcacaulis</taxon>
    </lineage>
</organism>
<protein>
    <recommendedName>
        <fullName evidence="5">CubicO group peptidase, beta-lactamase class C family</fullName>
    </recommendedName>
</protein>
<dbReference type="PRINTS" id="PR00412">
    <property type="entry name" value="EPOXHYDRLASE"/>
</dbReference>
<dbReference type="PRINTS" id="PR00111">
    <property type="entry name" value="ABHYDROLASE"/>
</dbReference>
<dbReference type="SUPFAM" id="SSF53474">
    <property type="entry name" value="alpha/beta-Hydrolases"/>
    <property type="match status" value="1"/>
</dbReference>
<dbReference type="PANTHER" id="PTHR43283">
    <property type="entry name" value="BETA-LACTAMASE-RELATED"/>
    <property type="match status" value="1"/>
</dbReference>
<reference evidence="3" key="1">
    <citation type="journal article" date="2014" name="Int. J. Syst. Evol. Microbiol.">
        <title>Complete genome sequence of Corynebacterium casei LMG S-19264T (=DSM 44701T), isolated from a smear-ripened cheese.</title>
        <authorList>
            <consortium name="US DOE Joint Genome Institute (JGI-PGF)"/>
            <person name="Walter F."/>
            <person name="Albersmeier A."/>
            <person name="Kalinowski J."/>
            <person name="Ruckert C."/>
        </authorList>
    </citation>
    <scope>NUCLEOTIDE SEQUENCE</scope>
    <source>
        <strain evidence="3">KCTC 32296</strain>
    </source>
</reference>
<dbReference type="SUPFAM" id="SSF56601">
    <property type="entry name" value="beta-lactamase/transpeptidase-like"/>
    <property type="match status" value="1"/>
</dbReference>
<dbReference type="InterPro" id="IPR050789">
    <property type="entry name" value="Diverse_Enzym_Activities"/>
</dbReference>
<dbReference type="Pfam" id="PF12697">
    <property type="entry name" value="Abhydrolase_6"/>
    <property type="match status" value="1"/>
</dbReference>
<keyword evidence="4" id="KW-1185">Reference proteome</keyword>
<evidence type="ECO:0008006" key="5">
    <source>
        <dbReference type="Google" id="ProtNLM"/>
    </source>
</evidence>